<keyword evidence="9 12" id="KW-0863">Zinc-finger</keyword>
<keyword evidence="8" id="KW-0677">Repeat</keyword>
<dbReference type="Pfam" id="PF06337">
    <property type="entry name" value="DUSP"/>
    <property type="match status" value="1"/>
</dbReference>
<feature type="region of interest" description="Disordered" evidence="14">
    <location>
        <begin position="914"/>
        <end position="965"/>
    </location>
</feature>
<keyword evidence="13" id="KW-0788">Thiol protease</keyword>
<dbReference type="GO" id="GO:0006508">
    <property type="term" value="P:proteolysis"/>
    <property type="evidence" value="ECO:0007669"/>
    <property type="project" value="UniProtKB-KW"/>
</dbReference>
<feature type="compositionally biased region" description="Basic and acidic residues" evidence="14">
    <location>
        <begin position="945"/>
        <end position="954"/>
    </location>
</feature>
<evidence type="ECO:0000256" key="10">
    <source>
        <dbReference type="ARBA" id="ARBA00022833"/>
    </source>
</evidence>
<keyword evidence="11" id="KW-0206">Cytoskeleton</keyword>
<name>A0A9N9T0U4_DIABA</name>
<evidence type="ECO:0000256" key="13">
    <source>
        <dbReference type="RuleBase" id="RU366025"/>
    </source>
</evidence>
<dbReference type="SUPFAM" id="SSF54001">
    <property type="entry name" value="Cysteine proteinases"/>
    <property type="match status" value="1"/>
</dbReference>
<keyword evidence="13" id="KW-0833">Ubl conjugation pathway</keyword>
<dbReference type="GO" id="GO:0016579">
    <property type="term" value="P:protein deubiquitination"/>
    <property type="evidence" value="ECO:0007669"/>
    <property type="project" value="InterPro"/>
</dbReference>
<keyword evidence="19" id="KW-1185">Reference proteome</keyword>
<evidence type="ECO:0000313" key="19">
    <source>
        <dbReference type="Proteomes" id="UP001153709"/>
    </source>
</evidence>
<dbReference type="InterPro" id="IPR028889">
    <property type="entry name" value="USP"/>
</dbReference>
<comment type="similarity">
    <text evidence="4">Belongs to the peptidase C19 family. USP20/USP33 subfamily.</text>
</comment>
<feature type="domain" description="DUSP" evidence="17">
    <location>
        <begin position="745"/>
        <end position="837"/>
    </location>
</feature>
<comment type="subcellular location">
    <subcellularLocation>
        <location evidence="2">Cytoplasm</location>
        <location evidence="2">Cytoskeleton</location>
        <location evidence="2">Microtubule organizing center</location>
        <location evidence="2">Centrosome</location>
    </subcellularLocation>
    <subcellularLocation>
        <location evidence="3">Cytoplasm</location>
        <location evidence="3">Perinuclear region</location>
    </subcellularLocation>
</comment>
<dbReference type="PROSITE" id="PS51283">
    <property type="entry name" value="DUSP"/>
    <property type="match status" value="2"/>
</dbReference>
<feature type="compositionally biased region" description="Basic and acidic residues" evidence="14">
    <location>
        <begin position="914"/>
        <end position="929"/>
    </location>
</feature>
<dbReference type="PROSITE" id="PS50235">
    <property type="entry name" value="USP_3"/>
    <property type="match status" value="1"/>
</dbReference>
<keyword evidence="13" id="KW-0645">Protease</keyword>
<dbReference type="GO" id="GO:0008270">
    <property type="term" value="F:zinc ion binding"/>
    <property type="evidence" value="ECO:0007669"/>
    <property type="project" value="UniProtKB-KW"/>
</dbReference>
<dbReference type="InterPro" id="IPR006615">
    <property type="entry name" value="Pept_C19_DUSP"/>
</dbReference>
<evidence type="ECO:0000256" key="6">
    <source>
        <dbReference type="ARBA" id="ARBA00022583"/>
    </source>
</evidence>
<dbReference type="Gene3D" id="3.30.2230.10">
    <property type="entry name" value="DUSP-like"/>
    <property type="match status" value="2"/>
</dbReference>
<dbReference type="InterPro" id="IPR013083">
    <property type="entry name" value="Znf_RING/FYVE/PHD"/>
</dbReference>
<feature type="compositionally biased region" description="Basic residues" evidence="14">
    <location>
        <begin position="955"/>
        <end position="965"/>
    </location>
</feature>
<dbReference type="Gene3D" id="3.90.70.10">
    <property type="entry name" value="Cysteine proteinases"/>
    <property type="match status" value="2"/>
</dbReference>
<dbReference type="PANTHER" id="PTHR21646">
    <property type="entry name" value="UBIQUITIN CARBOXYL-TERMINAL HYDROLASE"/>
    <property type="match status" value="1"/>
</dbReference>
<keyword evidence="7" id="KW-0479">Metal-binding</keyword>
<dbReference type="Proteomes" id="UP001153709">
    <property type="component" value="Chromosome 5"/>
</dbReference>
<dbReference type="GO" id="GO:0004843">
    <property type="term" value="F:cysteine-type deubiquitinase activity"/>
    <property type="evidence" value="ECO:0007669"/>
    <property type="project" value="UniProtKB-UniRule"/>
</dbReference>
<dbReference type="GO" id="GO:0006897">
    <property type="term" value="P:endocytosis"/>
    <property type="evidence" value="ECO:0007669"/>
    <property type="project" value="UniProtKB-KW"/>
</dbReference>
<dbReference type="Pfam" id="PF00443">
    <property type="entry name" value="UCH"/>
    <property type="match status" value="1"/>
</dbReference>
<keyword evidence="10" id="KW-0862">Zinc</keyword>
<feature type="region of interest" description="Disordered" evidence="14">
    <location>
        <begin position="106"/>
        <end position="153"/>
    </location>
</feature>
<evidence type="ECO:0000256" key="7">
    <source>
        <dbReference type="ARBA" id="ARBA00022723"/>
    </source>
</evidence>
<feature type="compositionally biased region" description="Polar residues" evidence="14">
    <location>
        <begin position="114"/>
        <end position="124"/>
    </location>
</feature>
<reference evidence="18" key="1">
    <citation type="submission" date="2022-01" db="EMBL/GenBank/DDBJ databases">
        <authorList>
            <person name="King R."/>
        </authorList>
    </citation>
    <scope>NUCLEOTIDE SEQUENCE</scope>
</reference>
<evidence type="ECO:0000313" key="18">
    <source>
        <dbReference type="EMBL" id="CAG9834253.1"/>
    </source>
</evidence>
<dbReference type="SUPFAM" id="SSF143791">
    <property type="entry name" value="DUSP-like"/>
    <property type="match status" value="2"/>
</dbReference>
<protein>
    <recommendedName>
        <fullName evidence="13">Ubiquitin carboxyl-terminal hydrolase</fullName>
        <ecNumber evidence="13">3.4.19.12</ecNumber>
    </recommendedName>
</protein>
<evidence type="ECO:0000256" key="3">
    <source>
        <dbReference type="ARBA" id="ARBA00004556"/>
    </source>
</evidence>
<feature type="domain" description="USP" evidence="15">
    <location>
        <begin position="166"/>
        <end position="637"/>
    </location>
</feature>
<keyword evidence="13" id="KW-0378">Hydrolase</keyword>
<dbReference type="InterPro" id="IPR001607">
    <property type="entry name" value="Znf_UBP"/>
</dbReference>
<evidence type="ECO:0000256" key="9">
    <source>
        <dbReference type="ARBA" id="ARBA00022771"/>
    </source>
</evidence>
<dbReference type="InterPro" id="IPR001394">
    <property type="entry name" value="Peptidase_C19_UCH"/>
</dbReference>
<evidence type="ECO:0000259" key="17">
    <source>
        <dbReference type="PROSITE" id="PS51283"/>
    </source>
</evidence>
<feature type="domain" description="UBP-type" evidence="16">
    <location>
        <begin position="3"/>
        <end position="108"/>
    </location>
</feature>
<evidence type="ECO:0000256" key="12">
    <source>
        <dbReference type="PROSITE-ProRule" id="PRU00502"/>
    </source>
</evidence>
<dbReference type="PROSITE" id="PS00973">
    <property type="entry name" value="USP_2"/>
    <property type="match status" value="1"/>
</dbReference>
<dbReference type="PROSITE" id="PS00972">
    <property type="entry name" value="USP_1"/>
    <property type="match status" value="1"/>
</dbReference>
<feature type="domain" description="DUSP" evidence="17">
    <location>
        <begin position="639"/>
        <end position="737"/>
    </location>
</feature>
<organism evidence="18 19">
    <name type="scientific">Diabrotica balteata</name>
    <name type="common">Banded cucumber beetle</name>
    <dbReference type="NCBI Taxonomy" id="107213"/>
    <lineage>
        <taxon>Eukaryota</taxon>
        <taxon>Metazoa</taxon>
        <taxon>Ecdysozoa</taxon>
        <taxon>Arthropoda</taxon>
        <taxon>Hexapoda</taxon>
        <taxon>Insecta</taxon>
        <taxon>Pterygota</taxon>
        <taxon>Neoptera</taxon>
        <taxon>Endopterygota</taxon>
        <taxon>Coleoptera</taxon>
        <taxon>Polyphaga</taxon>
        <taxon>Cucujiformia</taxon>
        <taxon>Chrysomeloidea</taxon>
        <taxon>Chrysomelidae</taxon>
        <taxon>Galerucinae</taxon>
        <taxon>Diabroticina</taxon>
        <taxon>Diabroticites</taxon>
        <taxon>Diabrotica</taxon>
    </lineage>
</organism>
<dbReference type="InterPro" id="IPR018200">
    <property type="entry name" value="USP_CS"/>
</dbReference>
<evidence type="ECO:0000256" key="5">
    <source>
        <dbReference type="ARBA" id="ARBA00022490"/>
    </source>
</evidence>
<sequence>MVYSCSHVAVAENIPISTLLNSREIICADCDCRGPHLWICLHKNCLRIGCAEKSNDHSTIHNANNPTHCVHMNLSTRRIWCYDCKREVFMDSQNYDSDQEVDTFTARSRDSGHGSYSTLRTNTPERGPMLDRAAGQTVGMGGDVSDSSDGEEEYRDYASERPCGLVGLQNIGNTCYMNAALQALSNTAPLTKFFLDCTEMVHLLSDGKKPGLSRTYQALMRDIWVKKVNHGYVSPSGILYGIRNVHAMFRGYQQHDTQEFLRNFMDQLHEELKQLAPPELPSPTNLNSTNWNSTSSSGSAPDADTFSLAMEEPTSVPFVSSPASYDSSEGEYETCDSGVSERSSLSDDTERQPSQPKRRLSRCGSPNRRQRQRMQSTTVIDSQPTTSNSNSNLPNKKQPKYRSIISDIFDGKLLSSVQCLTCDRVSSKVETFQDLSLPIPSRDHLVVLHGRTSSQPISTGATCSEALMPVQDGWMTWILAWLRSWFYGPTVTLHDCLAAFFSTDELKGDNMYSCEKCNKLRNGIKFSKVLQLPEVLCIHLKRFRHELMFSSKISSVVSFPLKGLEMRPYLHTDCVSKVSSYELFSVICHHGTAGGGHYTCFALNCGQWYEFDDQYVTKVSADKVQGCEAYVLFYQKVNTSAEVIRESAEKILENTAEKNVNEVMKRTYISKQWINRFYFCAEPGPIDNSDFLCQHGAVSPERDIDIHKIAMLIPLDVYQFLHSKFGGCPPFTDLTVCPACAAMQKRLLYEMETFLQVSREAQAEDAPNTHFLSTSWYTQWHNFVHKRTQDPPGPIDNTKINLDQLDLKEAADVPESLWSFFYNIYGGGPEIRIRQPERSESPDLRIKYSEHVESEESIPEIADPSSKLRNDNARHIDVTIYGQGEPMEMLENVKCEDNPSGSIKEIVVNNEMKVDESVEDKAEAPKEFRMPNCNADIPSEDTEKETEKDKSEVKSHKRHRRRRKN</sequence>
<dbReference type="PANTHER" id="PTHR21646:SF86">
    <property type="entry name" value="UBIQUITIN CARBOXYL-TERMINAL HYDROLASE"/>
    <property type="match status" value="1"/>
</dbReference>
<comment type="catalytic activity">
    <reaction evidence="1 13">
        <text>Thiol-dependent hydrolysis of ester, thioester, amide, peptide and isopeptide bonds formed by the C-terminal Gly of ubiquitin (a 76-residue protein attached to proteins as an intracellular targeting signal).</text>
        <dbReference type="EC" id="3.4.19.12"/>
    </reaction>
</comment>
<evidence type="ECO:0000256" key="14">
    <source>
        <dbReference type="SAM" id="MobiDB-lite"/>
    </source>
</evidence>
<dbReference type="OrthoDB" id="73004at2759"/>
<evidence type="ECO:0000256" key="11">
    <source>
        <dbReference type="ARBA" id="ARBA00023212"/>
    </source>
</evidence>
<dbReference type="AlphaFoldDB" id="A0A9N9T0U4"/>
<dbReference type="SUPFAM" id="SSF57850">
    <property type="entry name" value="RING/U-box"/>
    <property type="match status" value="1"/>
</dbReference>
<feature type="compositionally biased region" description="Polar residues" evidence="14">
    <location>
        <begin position="317"/>
        <end position="327"/>
    </location>
</feature>
<proteinExistence type="inferred from homology"/>
<evidence type="ECO:0000256" key="4">
    <source>
        <dbReference type="ARBA" id="ARBA00008269"/>
    </source>
</evidence>
<dbReference type="EMBL" id="OU898280">
    <property type="protein sequence ID" value="CAG9834253.1"/>
    <property type="molecule type" value="Genomic_DNA"/>
</dbReference>
<dbReference type="GO" id="GO:0005813">
    <property type="term" value="C:centrosome"/>
    <property type="evidence" value="ECO:0007669"/>
    <property type="project" value="UniProtKB-SubCell"/>
</dbReference>
<evidence type="ECO:0000259" key="16">
    <source>
        <dbReference type="PROSITE" id="PS50271"/>
    </source>
</evidence>
<dbReference type="InterPro" id="IPR038765">
    <property type="entry name" value="Papain-like_cys_pep_sf"/>
</dbReference>
<dbReference type="Gene3D" id="3.30.40.10">
    <property type="entry name" value="Zinc/RING finger domain, C3HC4 (zinc finger)"/>
    <property type="match status" value="1"/>
</dbReference>
<feature type="compositionally biased region" description="Low complexity" evidence="14">
    <location>
        <begin position="282"/>
        <end position="299"/>
    </location>
</feature>
<keyword evidence="6" id="KW-0254">Endocytosis</keyword>
<dbReference type="CDD" id="cd02674">
    <property type="entry name" value="Peptidase_C19R"/>
    <property type="match status" value="1"/>
</dbReference>
<gene>
    <name evidence="18" type="ORF">DIABBA_LOCUS7581</name>
</gene>
<dbReference type="PROSITE" id="PS50271">
    <property type="entry name" value="ZF_UBP"/>
    <property type="match status" value="1"/>
</dbReference>
<evidence type="ECO:0000259" key="15">
    <source>
        <dbReference type="PROSITE" id="PS50235"/>
    </source>
</evidence>
<feature type="compositionally biased region" description="Low complexity" evidence="14">
    <location>
        <begin position="382"/>
        <end position="396"/>
    </location>
</feature>
<accession>A0A9N9T0U4</accession>
<feature type="region of interest" description="Disordered" evidence="14">
    <location>
        <begin position="277"/>
        <end position="398"/>
    </location>
</feature>
<evidence type="ECO:0000256" key="2">
    <source>
        <dbReference type="ARBA" id="ARBA00004300"/>
    </source>
</evidence>
<dbReference type="GO" id="GO:0048471">
    <property type="term" value="C:perinuclear region of cytoplasm"/>
    <property type="evidence" value="ECO:0007669"/>
    <property type="project" value="UniProtKB-SubCell"/>
</dbReference>
<dbReference type="InterPro" id="IPR035927">
    <property type="entry name" value="DUSP-like_sf"/>
</dbReference>
<dbReference type="InterPro" id="IPR050185">
    <property type="entry name" value="Ub_carboxyl-term_hydrolase"/>
</dbReference>
<evidence type="ECO:0000256" key="1">
    <source>
        <dbReference type="ARBA" id="ARBA00000707"/>
    </source>
</evidence>
<dbReference type="Pfam" id="PF02148">
    <property type="entry name" value="zf-UBP"/>
    <property type="match status" value="1"/>
</dbReference>
<evidence type="ECO:0000256" key="8">
    <source>
        <dbReference type="ARBA" id="ARBA00022737"/>
    </source>
</evidence>
<dbReference type="SMART" id="SM00695">
    <property type="entry name" value="DUSP"/>
    <property type="match status" value="2"/>
</dbReference>
<dbReference type="EC" id="3.4.19.12" evidence="13"/>
<keyword evidence="5" id="KW-0963">Cytoplasm</keyword>